<feature type="compositionally biased region" description="Low complexity" evidence="1">
    <location>
        <begin position="190"/>
        <end position="236"/>
    </location>
</feature>
<feature type="compositionally biased region" description="Low complexity" evidence="1">
    <location>
        <begin position="246"/>
        <end position="261"/>
    </location>
</feature>
<proteinExistence type="predicted"/>
<protein>
    <submittedName>
        <fullName evidence="2">Uncharacterized protein</fullName>
    </submittedName>
</protein>
<feature type="region of interest" description="Disordered" evidence="1">
    <location>
        <begin position="178"/>
        <end position="276"/>
    </location>
</feature>
<sequence length="276" mass="30143">MVGVSPEASAFLSTQFNDIATSHGVQLSESSKRTQCSYCNTLLVSGLTIEYTKLTQSRHGKQSRRKPKKSKLNSTDSGDKGCSSTKTYELKLTRDLEAIRSIRNSLSDTSKTISSHSGRKAKLKFSKNINNYVDTKCRACRHTLRLSGSFRDHVRSLEAQRKQFKGVPEVKDNVGIMSLPSNTVANTPKSTTSTASTKQLQNNTKQTQLGQKQSKSSKQQLQSPTLLLSASTSNNSNKKKKKKSNKSALKALLQSESSKSGSSGGKLKLGDFLSTL</sequence>
<dbReference type="InterPro" id="IPR007175">
    <property type="entry name" value="Rpr2/Snm1/Rpp21"/>
</dbReference>
<dbReference type="Proteomes" id="UP001150538">
    <property type="component" value="Unassembled WGS sequence"/>
</dbReference>
<dbReference type="EMBL" id="JANBPU010000187">
    <property type="protein sequence ID" value="KAJ1914636.1"/>
    <property type="molecule type" value="Genomic_DNA"/>
</dbReference>
<dbReference type="Pfam" id="PF04032">
    <property type="entry name" value="Rpr2"/>
    <property type="match status" value="1"/>
</dbReference>
<evidence type="ECO:0000256" key="1">
    <source>
        <dbReference type="SAM" id="MobiDB-lite"/>
    </source>
</evidence>
<organism evidence="2 3">
    <name type="scientific">Mycoemilia scoparia</name>
    <dbReference type="NCBI Taxonomy" id="417184"/>
    <lineage>
        <taxon>Eukaryota</taxon>
        <taxon>Fungi</taxon>
        <taxon>Fungi incertae sedis</taxon>
        <taxon>Zoopagomycota</taxon>
        <taxon>Kickxellomycotina</taxon>
        <taxon>Kickxellomycetes</taxon>
        <taxon>Kickxellales</taxon>
        <taxon>Kickxellaceae</taxon>
        <taxon>Mycoemilia</taxon>
    </lineage>
</organism>
<keyword evidence="3" id="KW-1185">Reference proteome</keyword>
<evidence type="ECO:0000313" key="3">
    <source>
        <dbReference type="Proteomes" id="UP001150538"/>
    </source>
</evidence>
<feature type="compositionally biased region" description="Basic residues" evidence="1">
    <location>
        <begin position="56"/>
        <end position="71"/>
    </location>
</feature>
<reference evidence="2" key="1">
    <citation type="submission" date="2022-07" db="EMBL/GenBank/DDBJ databases">
        <title>Phylogenomic reconstructions and comparative analyses of Kickxellomycotina fungi.</title>
        <authorList>
            <person name="Reynolds N.K."/>
            <person name="Stajich J.E."/>
            <person name="Barry K."/>
            <person name="Grigoriev I.V."/>
            <person name="Crous P."/>
            <person name="Smith M.E."/>
        </authorList>
    </citation>
    <scope>NUCLEOTIDE SEQUENCE</scope>
    <source>
        <strain evidence="2">NBRC 100468</strain>
    </source>
</reference>
<name>A0A9W8DRF4_9FUNG</name>
<gene>
    <name evidence="2" type="ORF">H4219_004698</name>
</gene>
<feature type="region of interest" description="Disordered" evidence="1">
    <location>
        <begin position="56"/>
        <end position="83"/>
    </location>
</feature>
<feature type="compositionally biased region" description="Polar residues" evidence="1">
    <location>
        <begin position="179"/>
        <end position="189"/>
    </location>
</feature>
<comment type="caution">
    <text evidence="2">The sequence shown here is derived from an EMBL/GenBank/DDBJ whole genome shotgun (WGS) entry which is preliminary data.</text>
</comment>
<feature type="compositionally biased region" description="Polar residues" evidence="1">
    <location>
        <begin position="72"/>
        <end position="83"/>
    </location>
</feature>
<evidence type="ECO:0000313" key="2">
    <source>
        <dbReference type="EMBL" id="KAJ1914636.1"/>
    </source>
</evidence>
<accession>A0A9W8DRF4</accession>
<dbReference type="AlphaFoldDB" id="A0A9W8DRF4"/>
<dbReference type="GO" id="GO:0006396">
    <property type="term" value="P:RNA processing"/>
    <property type="evidence" value="ECO:0007669"/>
    <property type="project" value="InterPro"/>
</dbReference>